<accession>A0A090MR96</accession>
<name>A0A090MR96_AFIFE</name>
<keyword evidence="2" id="KW-1185">Reference proteome</keyword>
<evidence type="ECO:0000313" key="1">
    <source>
        <dbReference type="EMBL" id="CEG09890.1"/>
    </source>
</evidence>
<dbReference type="EMBL" id="CCAZ020000002">
    <property type="protein sequence ID" value="CEG09890.1"/>
    <property type="molecule type" value="Genomic_DNA"/>
</dbReference>
<comment type="caution">
    <text evidence="1">The sequence shown here is derived from an EMBL/GenBank/DDBJ whole genome shotgun (WGS) entry which is preliminary data.</text>
</comment>
<protein>
    <submittedName>
        <fullName evidence="1">Uncharacterized protein</fullName>
    </submittedName>
</protein>
<sequence length="109" mass="11889">MITTWGEWKRYPTAARGDKLEAPIGPGIYEVRVAATGALFAFGAVDNVAEALARVGIPSRSLKSFFIRRDTIVLPNLEYRICATDTKEAAKIAAERMIGRREAYLSGAA</sequence>
<dbReference type="OrthoDB" id="8138912at2"/>
<organism evidence="1 2">
    <name type="scientific">Afipia felis</name>
    <name type="common">Cat scratch disease bacillus</name>
    <dbReference type="NCBI Taxonomy" id="1035"/>
    <lineage>
        <taxon>Bacteria</taxon>
        <taxon>Pseudomonadati</taxon>
        <taxon>Pseudomonadota</taxon>
        <taxon>Alphaproteobacteria</taxon>
        <taxon>Hyphomicrobiales</taxon>
        <taxon>Nitrobacteraceae</taxon>
        <taxon>Afipia</taxon>
    </lineage>
</organism>
<dbReference type="RefSeq" id="WP_009338819.1">
    <property type="nucleotide sequence ID" value="NZ_CCAZ020000002.1"/>
</dbReference>
<evidence type="ECO:0000313" key="2">
    <source>
        <dbReference type="Proteomes" id="UP000035762"/>
    </source>
</evidence>
<reference evidence="1 2" key="1">
    <citation type="journal article" date="2014" name="Genome Announc.">
        <title>Genome Sequence of Afipia felis Strain 76713, Isolated in Hospital Water Using an Amoeba Co-Culture Procedure.</title>
        <authorList>
            <person name="Benamar S."/>
            <person name="La Scola B."/>
            <person name="Croce O."/>
        </authorList>
    </citation>
    <scope>NUCLEOTIDE SEQUENCE [LARGE SCALE GENOMIC DNA]</scope>
    <source>
        <strain evidence="1 2">76713</strain>
    </source>
</reference>
<dbReference type="Proteomes" id="UP000035762">
    <property type="component" value="Unassembled WGS sequence"/>
</dbReference>
<dbReference type="AlphaFoldDB" id="A0A090MR96"/>
<gene>
    <name evidence="1" type="ORF">BN961_03322</name>
</gene>
<proteinExistence type="predicted"/>